<comment type="caution">
    <text evidence="12">The sequence shown here is derived from an EMBL/GenBank/DDBJ whole genome shotgun (WGS) entry which is preliminary data.</text>
</comment>
<dbReference type="OrthoDB" id="2123594at2759"/>
<dbReference type="PANTHER" id="PTHR42715">
    <property type="entry name" value="BETA-GLUCOSIDASE"/>
    <property type="match status" value="1"/>
</dbReference>
<evidence type="ECO:0000256" key="10">
    <source>
        <dbReference type="ARBA" id="ARBA00023326"/>
    </source>
</evidence>
<comment type="similarity">
    <text evidence="3">Belongs to the glycosyl hydrolase 3 family.</text>
</comment>
<dbReference type="EMBL" id="MSFM01000011">
    <property type="protein sequence ID" value="PKY01477.1"/>
    <property type="molecule type" value="Genomic_DNA"/>
</dbReference>
<dbReference type="GeneID" id="36547954"/>
<evidence type="ECO:0000313" key="13">
    <source>
        <dbReference type="Proteomes" id="UP000234254"/>
    </source>
</evidence>
<sequence length="282" mass="31058">MTQNTAFQQAVAAVKSGQDPSLAARHLLQQLTEDERLSLLHGDAEFWEGMHNLYTGVYLSTPYVHGEIKRLGIPEIRYCDGPRGVTINTATAFPVSMARGATWDPGLEEKVARVIGLETRAYKANSVGSASINLPRHPAWGRVQETYGDDPLLLGEFGAAHVRGLQTNVMACIKHFALNSMETARSRVNVTVDEGALHEVYLPHFKRCVEEGALVVMSAYNSVNGEWASENKHLLTEILRKQWGFQGVVISDWVFGVRDGTWEEAAVAGARLSSFPRVPRAS</sequence>
<accession>A0A2I1CV27</accession>
<evidence type="ECO:0000256" key="2">
    <source>
        <dbReference type="ARBA" id="ARBA00004987"/>
    </source>
</evidence>
<dbReference type="VEuPathDB" id="FungiDB:P168DRAFT_321064"/>
<gene>
    <name evidence="12" type="ORF">P168DRAFT_321064</name>
</gene>
<evidence type="ECO:0000256" key="4">
    <source>
        <dbReference type="ARBA" id="ARBA00012744"/>
    </source>
</evidence>
<evidence type="ECO:0000313" key="12">
    <source>
        <dbReference type="EMBL" id="PKY01477.1"/>
    </source>
</evidence>
<name>A0A2I1CV27_ASPC2</name>
<dbReference type="PRINTS" id="PR00133">
    <property type="entry name" value="GLHYDRLASE3"/>
</dbReference>
<dbReference type="Gene3D" id="3.20.20.300">
    <property type="entry name" value="Glycoside hydrolase, family 3, N-terminal domain"/>
    <property type="match status" value="1"/>
</dbReference>
<dbReference type="GO" id="GO:0030245">
    <property type="term" value="P:cellulose catabolic process"/>
    <property type="evidence" value="ECO:0007669"/>
    <property type="project" value="UniProtKB-KW"/>
</dbReference>
<dbReference type="InterPro" id="IPR017853">
    <property type="entry name" value="GH"/>
</dbReference>
<keyword evidence="8" id="KW-0119">Carbohydrate metabolism</keyword>
<dbReference type="AlphaFoldDB" id="A0A2I1CV27"/>
<evidence type="ECO:0000256" key="9">
    <source>
        <dbReference type="ARBA" id="ARBA00023295"/>
    </source>
</evidence>
<feature type="domain" description="Glycoside hydrolase family 3 N-terminal" evidence="11">
    <location>
        <begin position="69"/>
        <end position="254"/>
    </location>
</feature>
<comment type="pathway">
    <text evidence="2">Glycan metabolism; cellulose degradation.</text>
</comment>
<keyword evidence="10" id="KW-0624">Polysaccharide degradation</keyword>
<keyword evidence="7" id="KW-0325">Glycoprotein</keyword>
<evidence type="ECO:0000256" key="7">
    <source>
        <dbReference type="ARBA" id="ARBA00023180"/>
    </source>
</evidence>
<dbReference type="Proteomes" id="UP000234254">
    <property type="component" value="Unassembled WGS sequence"/>
</dbReference>
<organism evidence="12 13">
    <name type="scientific">Aspergillus campestris (strain IBT 28561)</name>
    <dbReference type="NCBI Taxonomy" id="1392248"/>
    <lineage>
        <taxon>Eukaryota</taxon>
        <taxon>Fungi</taxon>
        <taxon>Dikarya</taxon>
        <taxon>Ascomycota</taxon>
        <taxon>Pezizomycotina</taxon>
        <taxon>Eurotiomycetes</taxon>
        <taxon>Eurotiomycetidae</taxon>
        <taxon>Eurotiales</taxon>
        <taxon>Aspergillaceae</taxon>
        <taxon>Aspergillus</taxon>
        <taxon>Aspergillus subgen. Circumdati</taxon>
    </lineage>
</organism>
<dbReference type="SUPFAM" id="SSF51445">
    <property type="entry name" value="(Trans)glycosidases"/>
    <property type="match status" value="1"/>
</dbReference>
<keyword evidence="9" id="KW-0326">Glycosidase</keyword>
<dbReference type="RefSeq" id="XP_024690071.1">
    <property type="nucleotide sequence ID" value="XM_024840430.1"/>
</dbReference>
<evidence type="ECO:0000256" key="1">
    <source>
        <dbReference type="ARBA" id="ARBA00000448"/>
    </source>
</evidence>
<evidence type="ECO:0000256" key="8">
    <source>
        <dbReference type="ARBA" id="ARBA00023277"/>
    </source>
</evidence>
<dbReference type="GO" id="GO:0008422">
    <property type="term" value="F:beta-glucosidase activity"/>
    <property type="evidence" value="ECO:0007669"/>
    <property type="project" value="UniProtKB-EC"/>
</dbReference>
<proteinExistence type="inferred from homology"/>
<evidence type="ECO:0000256" key="6">
    <source>
        <dbReference type="ARBA" id="ARBA00023001"/>
    </source>
</evidence>
<reference evidence="12" key="1">
    <citation type="submission" date="2016-12" db="EMBL/GenBank/DDBJ databases">
        <title>The genomes of Aspergillus section Nigri reveals drivers in fungal speciation.</title>
        <authorList>
            <consortium name="DOE Joint Genome Institute"/>
            <person name="Vesth T.C."/>
            <person name="Nybo J."/>
            <person name="Theobald S."/>
            <person name="Brandl J."/>
            <person name="Frisvad J.C."/>
            <person name="Nielsen K.F."/>
            <person name="Lyhne E.K."/>
            <person name="Kogle M.E."/>
            <person name="Kuo A."/>
            <person name="Riley R."/>
            <person name="Clum A."/>
            <person name="Nolan M."/>
            <person name="Lipzen A."/>
            <person name="Salamov A."/>
            <person name="Henrissat B."/>
            <person name="Wiebenga A."/>
            <person name="De vries R.P."/>
            <person name="Grigoriev I.V."/>
            <person name="Mortensen U.H."/>
            <person name="Andersen M.R."/>
            <person name="Baker S.E."/>
        </authorList>
    </citation>
    <scope>NUCLEOTIDE SEQUENCE</scope>
    <source>
        <strain evidence="12">IBT 28561</strain>
    </source>
</reference>
<evidence type="ECO:0000256" key="5">
    <source>
        <dbReference type="ARBA" id="ARBA00022801"/>
    </source>
</evidence>
<dbReference type="InterPro" id="IPR036962">
    <property type="entry name" value="Glyco_hydro_3_N_sf"/>
</dbReference>
<protein>
    <recommendedName>
        <fullName evidence="4">beta-glucosidase</fullName>
        <ecNumber evidence="4">3.2.1.21</ecNumber>
    </recommendedName>
</protein>
<keyword evidence="6" id="KW-0136">Cellulose degradation</keyword>
<evidence type="ECO:0000259" key="11">
    <source>
        <dbReference type="Pfam" id="PF00933"/>
    </source>
</evidence>
<keyword evidence="13" id="KW-1185">Reference proteome</keyword>
<comment type="catalytic activity">
    <reaction evidence="1">
        <text>Hydrolysis of terminal, non-reducing beta-D-glucosyl residues with release of beta-D-glucose.</text>
        <dbReference type="EC" id="3.2.1.21"/>
    </reaction>
</comment>
<dbReference type="InterPro" id="IPR001764">
    <property type="entry name" value="Glyco_hydro_3_N"/>
</dbReference>
<dbReference type="InterPro" id="IPR050288">
    <property type="entry name" value="Cellulose_deg_GH3"/>
</dbReference>
<keyword evidence="5" id="KW-0378">Hydrolase</keyword>
<dbReference type="Pfam" id="PF00933">
    <property type="entry name" value="Glyco_hydro_3"/>
    <property type="match status" value="1"/>
</dbReference>
<dbReference type="EC" id="3.2.1.21" evidence="4"/>
<evidence type="ECO:0000256" key="3">
    <source>
        <dbReference type="ARBA" id="ARBA00005336"/>
    </source>
</evidence>
<dbReference type="PANTHER" id="PTHR42715:SF3">
    <property type="entry name" value="BETA-GLUCOSIDASE B-RELATED"/>
    <property type="match status" value="1"/>
</dbReference>